<dbReference type="PANTHER" id="PTHR30026:SF20">
    <property type="entry name" value="OUTER MEMBRANE PROTEIN TOLC"/>
    <property type="match status" value="1"/>
</dbReference>
<sequence>MSRLIYAIAFLILVSISNILKAQDTQDTQDTPDAWSLKECIDYAIQNNIQVKQSELSTQYQENLLRKAKTDRFPSLSAQASQNQNYGRSLTYNNTYENINSSESDLNLNTNVPIFQGFQINNNIKKSQFDLKASMEDLQKAKDDITMNIASAYLEILFSQELVKISQDQLDVTKQQIRQTQEKVDAGSLAKGSLLDIQAQAAKEELTLVDNQNQLKLNYLQLAQLLELDSYKNFKIQKPELPEIKAEASLISATEIYKRALALWPDVKSSEYKLQSSQYQLKAAKGANYPTITAYGFYYNSYNNKYTDLNGDKIPFSDQLSNNQRKGFGLQMNIPIFNRLQNKTNIDNAKIDVLSKQLDVENSKKILRKDIETAETNAIAALNRYTSNQKAVAAMQEAFRYSEEKYNVGLVNALEYNQAKNNLAKAQSDLLQAKYEFIFRTKILDFYRGLPIEL</sequence>
<evidence type="ECO:0000313" key="12">
    <source>
        <dbReference type="Proteomes" id="UP000396862"/>
    </source>
</evidence>
<name>A0A2P8CL80_9BACT</name>
<comment type="subcellular location">
    <subcellularLocation>
        <location evidence="1">Cell outer membrane</location>
    </subcellularLocation>
</comment>
<dbReference type="EMBL" id="PYGC01000001">
    <property type="protein sequence ID" value="PSK85693.1"/>
    <property type="molecule type" value="Genomic_DNA"/>
</dbReference>
<keyword evidence="8" id="KW-0732">Signal</keyword>
<dbReference type="PANTHER" id="PTHR30026">
    <property type="entry name" value="OUTER MEMBRANE PROTEIN TOLC"/>
    <property type="match status" value="1"/>
</dbReference>
<dbReference type="AlphaFoldDB" id="A0A2P8CL80"/>
<evidence type="ECO:0000256" key="2">
    <source>
        <dbReference type="ARBA" id="ARBA00007613"/>
    </source>
</evidence>
<reference evidence="10 11" key="1">
    <citation type="submission" date="2018-03" db="EMBL/GenBank/DDBJ databases">
        <title>Genomic Encyclopedia of Archaeal and Bacterial Type Strains, Phase II (KMG-II): from individual species to whole genera.</title>
        <authorList>
            <person name="Goeker M."/>
        </authorList>
    </citation>
    <scope>NUCLEOTIDE SEQUENCE [LARGE SCALE GENOMIC DNA]</scope>
    <source>
        <strain evidence="10 11">DSM 27267</strain>
    </source>
</reference>
<keyword evidence="3" id="KW-0813">Transport</keyword>
<comment type="similarity">
    <text evidence="2">Belongs to the outer membrane factor (OMF) (TC 1.B.17) family.</text>
</comment>
<keyword evidence="7" id="KW-0998">Cell outer membrane</keyword>
<evidence type="ECO:0000256" key="6">
    <source>
        <dbReference type="ARBA" id="ARBA00023136"/>
    </source>
</evidence>
<feature type="chain" id="PRO_5015202451" evidence="8">
    <location>
        <begin position="23"/>
        <end position="454"/>
    </location>
</feature>
<protein>
    <submittedName>
        <fullName evidence="10">Outer membrane protein</fullName>
    </submittedName>
    <submittedName>
        <fullName evidence="9">Transporter</fullName>
    </submittedName>
</protein>
<dbReference type="SUPFAM" id="SSF56954">
    <property type="entry name" value="Outer membrane efflux proteins (OEP)"/>
    <property type="match status" value="1"/>
</dbReference>
<organism evidence="10 11">
    <name type="scientific">Prolixibacter denitrificans</name>
    <dbReference type="NCBI Taxonomy" id="1541063"/>
    <lineage>
        <taxon>Bacteria</taxon>
        <taxon>Pseudomonadati</taxon>
        <taxon>Bacteroidota</taxon>
        <taxon>Bacteroidia</taxon>
        <taxon>Marinilabiliales</taxon>
        <taxon>Prolixibacteraceae</taxon>
        <taxon>Prolixibacter</taxon>
    </lineage>
</organism>
<feature type="signal peptide" evidence="8">
    <location>
        <begin position="1"/>
        <end position="22"/>
    </location>
</feature>
<gene>
    <name evidence="10" type="ORF">CLV93_101662</name>
    <name evidence="9" type="ORF">JCM18694_05580</name>
</gene>
<dbReference type="GO" id="GO:0015288">
    <property type="term" value="F:porin activity"/>
    <property type="evidence" value="ECO:0007669"/>
    <property type="project" value="TreeGrafter"/>
</dbReference>
<dbReference type="RefSeq" id="WP_106540708.1">
    <property type="nucleotide sequence ID" value="NZ_BLAU01000001.1"/>
</dbReference>
<evidence type="ECO:0000256" key="4">
    <source>
        <dbReference type="ARBA" id="ARBA00022452"/>
    </source>
</evidence>
<dbReference type="Proteomes" id="UP000396862">
    <property type="component" value="Unassembled WGS sequence"/>
</dbReference>
<proteinExistence type="inferred from homology"/>
<evidence type="ECO:0000313" key="10">
    <source>
        <dbReference type="EMBL" id="PSK85693.1"/>
    </source>
</evidence>
<evidence type="ECO:0000256" key="5">
    <source>
        <dbReference type="ARBA" id="ARBA00022692"/>
    </source>
</evidence>
<dbReference type="InterPro" id="IPR003423">
    <property type="entry name" value="OMP_efflux"/>
</dbReference>
<accession>A0A2P8CL80</accession>
<evidence type="ECO:0000256" key="3">
    <source>
        <dbReference type="ARBA" id="ARBA00022448"/>
    </source>
</evidence>
<evidence type="ECO:0000313" key="11">
    <source>
        <dbReference type="Proteomes" id="UP000240621"/>
    </source>
</evidence>
<dbReference type="Pfam" id="PF02321">
    <property type="entry name" value="OEP"/>
    <property type="match status" value="2"/>
</dbReference>
<dbReference type="GO" id="GO:1990281">
    <property type="term" value="C:efflux pump complex"/>
    <property type="evidence" value="ECO:0007669"/>
    <property type="project" value="TreeGrafter"/>
</dbReference>
<comment type="caution">
    <text evidence="10">The sequence shown here is derived from an EMBL/GenBank/DDBJ whole genome shotgun (WGS) entry which is preliminary data.</text>
</comment>
<dbReference type="Gene3D" id="1.20.1600.10">
    <property type="entry name" value="Outer membrane efflux proteins (OEP)"/>
    <property type="match status" value="1"/>
</dbReference>
<reference evidence="9 12" key="2">
    <citation type="submission" date="2019-10" db="EMBL/GenBank/DDBJ databases">
        <title>Prolixibacter strains distinguished by the presence of nitrate reductase genes were adept at nitrate-dependent anaerobic corrosion of metallic iron and carbon steel.</title>
        <authorList>
            <person name="Iino T."/>
            <person name="Shono N."/>
            <person name="Ito K."/>
            <person name="Nakamura R."/>
            <person name="Sueoka K."/>
            <person name="Harayama S."/>
            <person name="Ohkuma M."/>
        </authorList>
    </citation>
    <scope>NUCLEOTIDE SEQUENCE [LARGE SCALE GENOMIC DNA]</scope>
    <source>
        <strain evidence="9 12">MIC1-1</strain>
    </source>
</reference>
<evidence type="ECO:0000256" key="7">
    <source>
        <dbReference type="ARBA" id="ARBA00023237"/>
    </source>
</evidence>
<dbReference type="Proteomes" id="UP000240621">
    <property type="component" value="Unassembled WGS sequence"/>
</dbReference>
<keyword evidence="5" id="KW-0812">Transmembrane</keyword>
<dbReference type="OrthoDB" id="9811587at2"/>
<evidence type="ECO:0000256" key="8">
    <source>
        <dbReference type="SAM" id="SignalP"/>
    </source>
</evidence>
<dbReference type="GO" id="GO:0015562">
    <property type="term" value="F:efflux transmembrane transporter activity"/>
    <property type="evidence" value="ECO:0007669"/>
    <property type="project" value="InterPro"/>
</dbReference>
<evidence type="ECO:0000256" key="1">
    <source>
        <dbReference type="ARBA" id="ARBA00004442"/>
    </source>
</evidence>
<dbReference type="GO" id="GO:0009279">
    <property type="term" value="C:cell outer membrane"/>
    <property type="evidence" value="ECO:0007669"/>
    <property type="project" value="UniProtKB-SubCell"/>
</dbReference>
<dbReference type="EMBL" id="BLAU01000001">
    <property type="protein sequence ID" value="GET20312.1"/>
    <property type="molecule type" value="Genomic_DNA"/>
</dbReference>
<keyword evidence="12" id="KW-1185">Reference proteome</keyword>
<dbReference type="InterPro" id="IPR051906">
    <property type="entry name" value="TolC-like"/>
</dbReference>
<keyword evidence="4" id="KW-1134">Transmembrane beta strand</keyword>
<evidence type="ECO:0000313" key="9">
    <source>
        <dbReference type="EMBL" id="GET20312.1"/>
    </source>
</evidence>
<keyword evidence="6" id="KW-0472">Membrane</keyword>